<reference evidence="1 2" key="1">
    <citation type="journal article" date="2024" name="IMA Fungus">
        <title>Apiospora arundinis, a panoply of carbohydrate-active enzymes and secondary metabolites.</title>
        <authorList>
            <person name="Sorensen T."/>
            <person name="Petersen C."/>
            <person name="Muurmann A.T."/>
            <person name="Christiansen J.V."/>
            <person name="Brundto M.L."/>
            <person name="Overgaard C.K."/>
            <person name="Boysen A.T."/>
            <person name="Wollenberg R.D."/>
            <person name="Larsen T.O."/>
            <person name="Sorensen J.L."/>
            <person name="Nielsen K.L."/>
            <person name="Sondergaard T.E."/>
        </authorList>
    </citation>
    <scope>NUCLEOTIDE SEQUENCE [LARGE SCALE GENOMIC DNA]</scope>
    <source>
        <strain evidence="1 2">AAU 773</strain>
    </source>
</reference>
<keyword evidence="2" id="KW-1185">Reference proteome</keyword>
<evidence type="ECO:0000313" key="2">
    <source>
        <dbReference type="Proteomes" id="UP001390339"/>
    </source>
</evidence>
<organism evidence="1 2">
    <name type="scientific">Apiospora arundinis</name>
    <dbReference type="NCBI Taxonomy" id="335852"/>
    <lineage>
        <taxon>Eukaryota</taxon>
        <taxon>Fungi</taxon>
        <taxon>Dikarya</taxon>
        <taxon>Ascomycota</taxon>
        <taxon>Pezizomycotina</taxon>
        <taxon>Sordariomycetes</taxon>
        <taxon>Xylariomycetidae</taxon>
        <taxon>Amphisphaeriales</taxon>
        <taxon>Apiosporaceae</taxon>
        <taxon>Apiospora</taxon>
    </lineage>
</organism>
<accession>A0ABR2I1Z1</accession>
<sequence>MVLGYKDFRCPTQLKGLRIPHPYDVEMTRLNGSDKGLGAQENVICNLLGATGLDWEICDPTDRILPPLWRAAYWLVYMEDPNEVPDQGFLDV</sequence>
<dbReference type="EMBL" id="JAPCWZ010000007">
    <property type="protein sequence ID" value="KAK8856030.1"/>
    <property type="molecule type" value="Genomic_DNA"/>
</dbReference>
<comment type="caution">
    <text evidence="1">The sequence shown here is derived from an EMBL/GenBank/DDBJ whole genome shotgun (WGS) entry which is preliminary data.</text>
</comment>
<dbReference type="Proteomes" id="UP001390339">
    <property type="component" value="Unassembled WGS sequence"/>
</dbReference>
<name>A0ABR2I1Z1_9PEZI</name>
<proteinExistence type="predicted"/>
<gene>
    <name evidence="1" type="ORF">PGQ11_011942</name>
</gene>
<evidence type="ECO:0000313" key="1">
    <source>
        <dbReference type="EMBL" id="KAK8856030.1"/>
    </source>
</evidence>
<protein>
    <submittedName>
        <fullName evidence="1">Uncharacterized protein</fullName>
    </submittedName>
</protein>